<feature type="region of interest" description="Disordered" evidence="1">
    <location>
        <begin position="1"/>
        <end position="329"/>
    </location>
</feature>
<dbReference type="GeneID" id="64662213"/>
<feature type="compositionally biased region" description="Acidic residues" evidence="1">
    <location>
        <begin position="158"/>
        <end position="169"/>
    </location>
</feature>
<feature type="compositionally biased region" description="Polar residues" evidence="1">
    <location>
        <begin position="208"/>
        <end position="230"/>
    </location>
</feature>
<evidence type="ECO:0000313" key="3">
    <source>
        <dbReference type="Proteomes" id="UP001195769"/>
    </source>
</evidence>
<sequence length="400" mass="45278">MAPSQLQKGEKKPPAKSCNILKTKQNKRQHPLAPTSHPNPYVACSFERFGFKEPQSNGHEKAREGQPMQKDTQSSGRETVERDMGQRDTSRERESTECDSGHQKDRQDMDDDREFPHSSHERDGSDDDNDDNADRNFDSNTQIDRDVGRYTHQRMDNDTGDPDDELADSEQDKVYDVLEHHHAKNRQRKAPSPTHLLKGKGYEYVRTFNRSESPQQRPSQHVRSKSSYPCSPQRIKPLKSSRRYASSGAVQTVQRWSPARHSRRSSRSKSPRRQQSSQQVKYACASSSRTHSPLRRSSRPVTSSSCSRTQPTSRGCSPSHSPSGSTLVPKCECSCSTIPEDARRSGSNKWKAKTNQENPSKLGFYPPTWQVFLQTAKLEMHLQAILAHPIPESQDALGLA</sequence>
<feature type="compositionally biased region" description="Basic and acidic residues" evidence="1">
    <location>
        <begin position="78"/>
        <end position="107"/>
    </location>
</feature>
<dbReference type="RefSeq" id="XP_041220847.1">
    <property type="nucleotide sequence ID" value="XM_041367915.1"/>
</dbReference>
<organism evidence="2 3">
    <name type="scientific">Suillus fuscotomentosus</name>
    <dbReference type="NCBI Taxonomy" id="1912939"/>
    <lineage>
        <taxon>Eukaryota</taxon>
        <taxon>Fungi</taxon>
        <taxon>Dikarya</taxon>
        <taxon>Basidiomycota</taxon>
        <taxon>Agaricomycotina</taxon>
        <taxon>Agaricomycetes</taxon>
        <taxon>Agaricomycetidae</taxon>
        <taxon>Boletales</taxon>
        <taxon>Suillineae</taxon>
        <taxon>Suillaceae</taxon>
        <taxon>Suillus</taxon>
    </lineage>
</organism>
<keyword evidence="3" id="KW-1185">Reference proteome</keyword>
<feature type="compositionally biased region" description="Low complexity" evidence="1">
    <location>
        <begin position="299"/>
        <end position="309"/>
    </location>
</feature>
<dbReference type="AlphaFoldDB" id="A0AAD4HGF0"/>
<protein>
    <submittedName>
        <fullName evidence="2">Uncharacterized protein</fullName>
    </submittedName>
</protein>
<feature type="compositionally biased region" description="Polar residues" evidence="1">
    <location>
        <begin position="310"/>
        <end position="326"/>
    </location>
</feature>
<evidence type="ECO:0000313" key="2">
    <source>
        <dbReference type="EMBL" id="KAG1895271.1"/>
    </source>
</evidence>
<reference evidence="2" key="1">
    <citation type="journal article" date="2020" name="New Phytol.">
        <title>Comparative genomics reveals dynamic genome evolution in host specialist ectomycorrhizal fungi.</title>
        <authorList>
            <person name="Lofgren L.A."/>
            <person name="Nguyen N.H."/>
            <person name="Vilgalys R."/>
            <person name="Ruytinx J."/>
            <person name="Liao H.L."/>
            <person name="Branco S."/>
            <person name="Kuo A."/>
            <person name="LaButti K."/>
            <person name="Lipzen A."/>
            <person name="Andreopoulos W."/>
            <person name="Pangilinan J."/>
            <person name="Riley R."/>
            <person name="Hundley H."/>
            <person name="Na H."/>
            <person name="Barry K."/>
            <person name="Grigoriev I.V."/>
            <person name="Stajich J.E."/>
            <person name="Kennedy P.G."/>
        </authorList>
    </citation>
    <scope>NUCLEOTIDE SEQUENCE</scope>
    <source>
        <strain evidence="2">FC203</strain>
    </source>
</reference>
<dbReference type="Proteomes" id="UP001195769">
    <property type="component" value="Unassembled WGS sequence"/>
</dbReference>
<accession>A0AAD4HGF0</accession>
<gene>
    <name evidence="2" type="ORF">F5891DRAFT_1194329</name>
</gene>
<dbReference type="EMBL" id="JABBWK010000068">
    <property type="protein sequence ID" value="KAG1895271.1"/>
    <property type="molecule type" value="Genomic_DNA"/>
</dbReference>
<feature type="compositionally biased region" description="Basic and acidic residues" evidence="1">
    <location>
        <begin position="132"/>
        <end position="157"/>
    </location>
</feature>
<feature type="compositionally biased region" description="Basic residues" evidence="1">
    <location>
        <begin position="258"/>
        <end position="272"/>
    </location>
</feature>
<feature type="compositionally biased region" description="Basic and acidic residues" evidence="1">
    <location>
        <begin position="114"/>
        <end position="123"/>
    </location>
</feature>
<feature type="compositionally biased region" description="Basic and acidic residues" evidence="1">
    <location>
        <begin position="170"/>
        <end position="180"/>
    </location>
</feature>
<name>A0AAD4HGF0_9AGAM</name>
<evidence type="ECO:0000256" key="1">
    <source>
        <dbReference type="SAM" id="MobiDB-lite"/>
    </source>
</evidence>
<comment type="caution">
    <text evidence="2">The sequence shown here is derived from an EMBL/GenBank/DDBJ whole genome shotgun (WGS) entry which is preliminary data.</text>
</comment>
<proteinExistence type="predicted"/>